<keyword evidence="2" id="KW-1003">Cell membrane</keyword>
<protein>
    <submittedName>
        <fullName evidence="7">Branched-chain amino acid ABC transporter permease</fullName>
    </submittedName>
</protein>
<dbReference type="GO" id="GO:0005886">
    <property type="term" value="C:plasma membrane"/>
    <property type="evidence" value="ECO:0007669"/>
    <property type="project" value="UniProtKB-SubCell"/>
</dbReference>
<dbReference type="EMBL" id="QUSG01000002">
    <property type="protein sequence ID" value="KAA3530036.1"/>
    <property type="molecule type" value="Genomic_DNA"/>
</dbReference>
<evidence type="ECO:0000256" key="5">
    <source>
        <dbReference type="ARBA" id="ARBA00023136"/>
    </source>
</evidence>
<dbReference type="PANTHER" id="PTHR30482">
    <property type="entry name" value="HIGH-AFFINITY BRANCHED-CHAIN AMINO ACID TRANSPORT SYSTEM PERMEASE"/>
    <property type="match status" value="1"/>
</dbReference>
<evidence type="ECO:0000256" key="4">
    <source>
        <dbReference type="ARBA" id="ARBA00022989"/>
    </source>
</evidence>
<evidence type="ECO:0000256" key="6">
    <source>
        <dbReference type="SAM" id="Phobius"/>
    </source>
</evidence>
<keyword evidence="5 6" id="KW-0472">Membrane</keyword>
<feature type="transmembrane region" description="Helical" evidence="6">
    <location>
        <begin position="48"/>
        <end position="70"/>
    </location>
</feature>
<dbReference type="AlphaFoldDB" id="A0A368P292"/>
<proteinExistence type="predicted"/>
<dbReference type="InterPro" id="IPR001851">
    <property type="entry name" value="ABC_transp_permease"/>
</dbReference>
<dbReference type="OrthoDB" id="7917346at2"/>
<evidence type="ECO:0000256" key="2">
    <source>
        <dbReference type="ARBA" id="ARBA00022475"/>
    </source>
</evidence>
<comment type="caution">
    <text evidence="7">The sequence shown here is derived from an EMBL/GenBank/DDBJ whole genome shotgun (WGS) entry which is preliminary data.</text>
</comment>
<feature type="transmembrane region" description="Helical" evidence="6">
    <location>
        <begin position="264"/>
        <end position="288"/>
    </location>
</feature>
<dbReference type="Pfam" id="PF02653">
    <property type="entry name" value="BPD_transp_2"/>
    <property type="match status" value="1"/>
</dbReference>
<dbReference type="InterPro" id="IPR043428">
    <property type="entry name" value="LivM-like"/>
</dbReference>
<dbReference type="Proteomes" id="UP000436911">
    <property type="component" value="Unassembled WGS sequence"/>
</dbReference>
<evidence type="ECO:0000313" key="7">
    <source>
        <dbReference type="EMBL" id="KAA3530036.1"/>
    </source>
</evidence>
<sequence>MSDRSTLVSPPSTFTGFLRRKHGFNPADGLIVLALALVPLLGDDYYALGAQVLVTVIFALSLDLLVGYAGIVTLGHAAFFGVGAYATGIASKYGWGEPLSGLLIGAMAAGLVGAVVGAIVLRTARFTLLMLTLCTVFLFGEIANKATWLTGGVDGLVGMETWPVLGLYEFDLLGQVGYWFSALVFLLVWLGVRRLVHSPFGQSIMAIRDNPGRAAAIGIAVRPRTLLIFVISCWLAGLAGALQAEVNQFVGLKDMSFELSATILVMLALGGSGRLYGAIIGPAVYLIAQDILSKDNPVMWQLWLGIILVVLVLFAPGGITRILAQLRGRIGR</sequence>
<dbReference type="PANTHER" id="PTHR30482:SF17">
    <property type="entry name" value="ABC TRANSPORTER ATP-BINDING PROTEIN"/>
    <property type="match status" value="1"/>
</dbReference>
<dbReference type="CDD" id="cd06581">
    <property type="entry name" value="TM_PBP1_LivM_like"/>
    <property type="match status" value="1"/>
</dbReference>
<feature type="transmembrane region" description="Helical" evidence="6">
    <location>
        <begin position="77"/>
        <end position="95"/>
    </location>
</feature>
<accession>A0A368P292</accession>
<keyword evidence="3 6" id="KW-0812">Transmembrane</keyword>
<feature type="transmembrane region" description="Helical" evidence="6">
    <location>
        <begin position="226"/>
        <end position="244"/>
    </location>
</feature>
<dbReference type="RefSeq" id="WP_060717318.1">
    <property type="nucleotide sequence ID" value="NZ_CP055266.1"/>
</dbReference>
<feature type="transmembrane region" description="Helical" evidence="6">
    <location>
        <begin position="101"/>
        <end position="121"/>
    </location>
</feature>
<name>A0A368P292_AGRVI</name>
<comment type="subcellular location">
    <subcellularLocation>
        <location evidence="1">Cell membrane</location>
        <topology evidence="1">Multi-pass membrane protein</topology>
    </subcellularLocation>
</comment>
<dbReference type="GeneID" id="60680612"/>
<keyword evidence="4 6" id="KW-1133">Transmembrane helix</keyword>
<reference evidence="7 8" key="1">
    <citation type="submission" date="2018-08" db="EMBL/GenBank/DDBJ databases">
        <title>Genome sequencing of Agrobacterium vitis strain ICMP 10754.</title>
        <authorList>
            <person name="Visnovsky S.B."/>
            <person name="Pitman A.R."/>
        </authorList>
    </citation>
    <scope>NUCLEOTIDE SEQUENCE [LARGE SCALE GENOMIC DNA]</scope>
    <source>
        <strain evidence="7 8">ICMP 10754</strain>
    </source>
</reference>
<gene>
    <name evidence="7" type="ORF">DXT89_04600</name>
</gene>
<evidence type="ECO:0000256" key="1">
    <source>
        <dbReference type="ARBA" id="ARBA00004651"/>
    </source>
</evidence>
<feature type="transmembrane region" description="Helical" evidence="6">
    <location>
        <begin position="128"/>
        <end position="152"/>
    </location>
</feature>
<feature type="transmembrane region" description="Helical" evidence="6">
    <location>
        <begin position="300"/>
        <end position="324"/>
    </location>
</feature>
<evidence type="ECO:0000256" key="3">
    <source>
        <dbReference type="ARBA" id="ARBA00022692"/>
    </source>
</evidence>
<evidence type="ECO:0000313" key="8">
    <source>
        <dbReference type="Proteomes" id="UP000436911"/>
    </source>
</evidence>
<feature type="transmembrane region" description="Helical" evidence="6">
    <location>
        <begin position="172"/>
        <end position="192"/>
    </location>
</feature>
<dbReference type="GO" id="GO:0015658">
    <property type="term" value="F:branched-chain amino acid transmembrane transporter activity"/>
    <property type="evidence" value="ECO:0007669"/>
    <property type="project" value="InterPro"/>
</dbReference>
<organism evidence="7 8">
    <name type="scientific">Agrobacterium vitis</name>
    <name type="common">Rhizobium vitis</name>
    <dbReference type="NCBI Taxonomy" id="373"/>
    <lineage>
        <taxon>Bacteria</taxon>
        <taxon>Pseudomonadati</taxon>
        <taxon>Pseudomonadota</taxon>
        <taxon>Alphaproteobacteria</taxon>
        <taxon>Hyphomicrobiales</taxon>
        <taxon>Rhizobiaceae</taxon>
        <taxon>Rhizobium/Agrobacterium group</taxon>
        <taxon>Agrobacterium</taxon>
    </lineage>
</organism>